<dbReference type="EMBL" id="NPIA01000006">
    <property type="protein sequence ID" value="OZM56470.1"/>
    <property type="molecule type" value="Genomic_DNA"/>
</dbReference>
<evidence type="ECO:0000313" key="1">
    <source>
        <dbReference type="EMBL" id="OZM56470.1"/>
    </source>
</evidence>
<dbReference type="AlphaFoldDB" id="A0A263BRX9"/>
<reference evidence="1 2" key="2">
    <citation type="submission" date="2017-09" db="EMBL/GenBank/DDBJ databases">
        <title>Bacillus patelloidae sp. nov., isolated from the intestinal tract of a marine limpet.</title>
        <authorList>
            <person name="Liu R."/>
            <person name="Dong C."/>
            <person name="Shao Z."/>
        </authorList>
    </citation>
    <scope>NUCLEOTIDE SEQUENCE [LARGE SCALE GENOMIC DNA]</scope>
    <source>
        <strain evidence="1 2">SA5d-4</strain>
    </source>
</reference>
<organism evidence="1 2">
    <name type="scientific">Lottiidibacillus patelloidae</name>
    <dbReference type="NCBI Taxonomy" id="2670334"/>
    <lineage>
        <taxon>Bacteria</taxon>
        <taxon>Bacillati</taxon>
        <taxon>Bacillota</taxon>
        <taxon>Bacilli</taxon>
        <taxon>Bacillales</taxon>
        <taxon>Bacillaceae</taxon>
        <taxon>Lottiidibacillus</taxon>
    </lineage>
</organism>
<gene>
    <name evidence="1" type="ORF">CIB95_11890</name>
</gene>
<protein>
    <submittedName>
        <fullName evidence="1">Uncharacterized protein</fullName>
    </submittedName>
</protein>
<dbReference type="RefSeq" id="WP_094925464.1">
    <property type="nucleotide sequence ID" value="NZ_NPIA01000006.1"/>
</dbReference>
<proteinExistence type="predicted"/>
<sequence>MRLITSNDEISLCQLLLKQKLKEGKFEEITLDRFVYPGGYEPNATLLWNSSMNIWYYYKKLFHPDYKYWNTFGIEKPFQGMSTTCEVNVPLYGERKTQGLFAAKGDKVFLLHRGKRMGGTGVNAEVIANHFAQYNHPTKELDGNKLLLVGELTSDNFLEQLHTFIKRQNEL</sequence>
<name>A0A263BRX9_9BACI</name>
<keyword evidence="2" id="KW-1185">Reference proteome</keyword>
<comment type="caution">
    <text evidence="1">The sequence shown here is derived from an EMBL/GenBank/DDBJ whole genome shotgun (WGS) entry which is preliminary data.</text>
</comment>
<evidence type="ECO:0000313" key="2">
    <source>
        <dbReference type="Proteomes" id="UP000217083"/>
    </source>
</evidence>
<accession>A0A263BRX9</accession>
<reference evidence="2" key="1">
    <citation type="submission" date="2017-08" db="EMBL/GenBank/DDBJ databases">
        <authorList>
            <person name="Huang Z."/>
        </authorList>
    </citation>
    <scope>NUCLEOTIDE SEQUENCE [LARGE SCALE GENOMIC DNA]</scope>
    <source>
        <strain evidence="2">SA5d-4</strain>
    </source>
</reference>
<dbReference type="Proteomes" id="UP000217083">
    <property type="component" value="Unassembled WGS sequence"/>
</dbReference>